<gene>
    <name evidence="7" type="ORF">ENG67_03400</name>
</gene>
<feature type="domain" description="FAD/NAD(P)-binding" evidence="6">
    <location>
        <begin position="19"/>
        <end position="304"/>
    </location>
</feature>
<keyword evidence="4" id="KW-1015">Disulfide bond</keyword>
<dbReference type="PANTHER" id="PTHR48105">
    <property type="entry name" value="THIOREDOXIN REDUCTASE 1-RELATED-RELATED"/>
    <property type="match status" value="1"/>
</dbReference>
<evidence type="ECO:0000313" key="7">
    <source>
        <dbReference type="EMBL" id="HDM90237.1"/>
    </source>
</evidence>
<name>A0A7C0XCX1_UNCW3</name>
<dbReference type="InterPro" id="IPR050097">
    <property type="entry name" value="Ferredoxin-NADP_redctase_2"/>
</dbReference>
<evidence type="ECO:0000256" key="3">
    <source>
        <dbReference type="ARBA" id="ARBA00023002"/>
    </source>
</evidence>
<dbReference type="Proteomes" id="UP000885931">
    <property type="component" value="Unassembled WGS sequence"/>
</dbReference>
<dbReference type="InterPro" id="IPR036188">
    <property type="entry name" value="FAD/NAD-bd_sf"/>
</dbReference>
<comment type="caution">
    <text evidence="7">The sequence shown here is derived from an EMBL/GenBank/DDBJ whole genome shotgun (WGS) entry which is preliminary data.</text>
</comment>
<sequence>MELFLGSVEEKKHEGVEKYDVIIVGAGPAGLTAGIYAKRSGLTAVILDKKPAGGLASEAPLVENYPGFKSIPGGELAKLIEEHAREYVEIREMEGVRDLKIEDGAFRVTTEKGEYEGKGVVLATGTTHRVLGIKGEKEFYGRGLSYCVTCDGYLFKGGKVAVIGGGNSGAVAALFLKSIGAEPLVIEFMDRYMCEDAYVRKLEEEGIPYLMNRETTEIFGDDKVKGIRVKKRDGSGEETYEVDGVFIYVGLVPQSELARNIGVELTEKGYVKTDAFQRTNVERFYAAGDITGGVAQIVVAAAQGAIAALSAYEDIKLKG</sequence>
<dbReference type="EMBL" id="DRBW01000138">
    <property type="protein sequence ID" value="HDM90237.1"/>
    <property type="molecule type" value="Genomic_DNA"/>
</dbReference>
<dbReference type="InterPro" id="IPR008255">
    <property type="entry name" value="Pyr_nucl-diS_OxRdtase_2_AS"/>
</dbReference>
<dbReference type="PRINTS" id="PR00368">
    <property type="entry name" value="FADPNR"/>
</dbReference>
<dbReference type="PROSITE" id="PS00573">
    <property type="entry name" value="PYRIDINE_REDOX_2"/>
    <property type="match status" value="1"/>
</dbReference>
<keyword evidence="5" id="KW-0676">Redox-active center</keyword>
<evidence type="ECO:0000256" key="4">
    <source>
        <dbReference type="ARBA" id="ARBA00023157"/>
    </source>
</evidence>
<dbReference type="PRINTS" id="PR00469">
    <property type="entry name" value="PNDRDTASEII"/>
</dbReference>
<keyword evidence="3" id="KW-0560">Oxidoreductase</keyword>
<evidence type="ECO:0000256" key="1">
    <source>
        <dbReference type="ARBA" id="ARBA00022630"/>
    </source>
</evidence>
<keyword evidence="2" id="KW-0274">FAD</keyword>
<dbReference type="SUPFAM" id="SSF51905">
    <property type="entry name" value="FAD/NAD(P)-binding domain"/>
    <property type="match status" value="1"/>
</dbReference>
<dbReference type="Pfam" id="PF07992">
    <property type="entry name" value="Pyr_redox_2"/>
    <property type="match status" value="1"/>
</dbReference>
<accession>A0A7C0XCX1</accession>
<dbReference type="Gene3D" id="3.50.50.60">
    <property type="entry name" value="FAD/NAD(P)-binding domain"/>
    <property type="match status" value="2"/>
</dbReference>
<organism evidence="7">
    <name type="scientific">candidate division WOR-3 bacterium</name>
    <dbReference type="NCBI Taxonomy" id="2052148"/>
    <lineage>
        <taxon>Bacteria</taxon>
        <taxon>Bacteria division WOR-3</taxon>
    </lineage>
</organism>
<keyword evidence="1" id="KW-0285">Flavoprotein</keyword>
<reference evidence="7" key="1">
    <citation type="journal article" date="2020" name="mSystems">
        <title>Genome- and Community-Level Interaction Insights into Carbon Utilization and Element Cycling Functions of Hydrothermarchaeota in Hydrothermal Sediment.</title>
        <authorList>
            <person name="Zhou Z."/>
            <person name="Liu Y."/>
            <person name="Xu W."/>
            <person name="Pan J."/>
            <person name="Luo Z.H."/>
            <person name="Li M."/>
        </authorList>
    </citation>
    <scope>NUCLEOTIDE SEQUENCE [LARGE SCALE GENOMIC DNA]</scope>
    <source>
        <strain evidence="7">HyVt-237</strain>
    </source>
</reference>
<evidence type="ECO:0000256" key="5">
    <source>
        <dbReference type="ARBA" id="ARBA00023284"/>
    </source>
</evidence>
<dbReference type="GO" id="GO:0016668">
    <property type="term" value="F:oxidoreductase activity, acting on a sulfur group of donors, NAD(P) as acceptor"/>
    <property type="evidence" value="ECO:0007669"/>
    <property type="project" value="UniProtKB-ARBA"/>
</dbReference>
<proteinExistence type="predicted"/>
<evidence type="ECO:0000256" key="2">
    <source>
        <dbReference type="ARBA" id="ARBA00022827"/>
    </source>
</evidence>
<dbReference type="InterPro" id="IPR023753">
    <property type="entry name" value="FAD/NAD-binding_dom"/>
</dbReference>
<protein>
    <submittedName>
        <fullName evidence="7">FAD-dependent oxidoreductase</fullName>
    </submittedName>
</protein>
<evidence type="ECO:0000259" key="6">
    <source>
        <dbReference type="Pfam" id="PF07992"/>
    </source>
</evidence>
<dbReference type="AlphaFoldDB" id="A0A7C0XCX1"/>